<dbReference type="InterPro" id="IPR020904">
    <property type="entry name" value="Sc_DH/Rdtase_CS"/>
</dbReference>
<reference evidence="5" key="1">
    <citation type="submission" date="2016-10" db="EMBL/GenBank/DDBJ databases">
        <authorList>
            <person name="Varghese N."/>
            <person name="Submissions S."/>
        </authorList>
    </citation>
    <scope>NUCLEOTIDE SEQUENCE [LARGE SCALE GENOMIC DNA]</scope>
    <source>
        <strain evidence="5">DSM 21368</strain>
    </source>
</reference>
<dbReference type="PANTHER" id="PTHR48107">
    <property type="entry name" value="NADPH-DEPENDENT ALDEHYDE REDUCTASE-LIKE PROTEIN, CHLOROPLASTIC-RELATED"/>
    <property type="match status" value="1"/>
</dbReference>
<dbReference type="InterPro" id="IPR002347">
    <property type="entry name" value="SDR_fam"/>
</dbReference>
<dbReference type="AlphaFoldDB" id="A0A1H5EVT3"/>
<sequence length="288" mass="30307">MATHARLENVPAQQQQWPGRTADMDPQPDHGETSYTGRGRLEGKRALITGGDSGIGRATAIAYAKEGAEVAIGYLPEEQEDAESTRAVVEDAGGRCVLLPTDQRTEEANNELAAAALDALGGIDVLVNNAAYQMARPGGIVDIPSDQLRRVFETNVFATFWLTKALVPHLKAGASIIITTSIQAYSPSEQLLDYAATKSALNNFMVNLASELGPRGIRVNAVAPGPIWTPLIPSTFDEDKVAGFGSDTPLGRPGQPIEVAAALVFLACDDASYVSGTVLGVTGGKSVF</sequence>
<dbReference type="PROSITE" id="PS00061">
    <property type="entry name" value="ADH_SHORT"/>
    <property type="match status" value="1"/>
</dbReference>
<evidence type="ECO:0000313" key="4">
    <source>
        <dbReference type="EMBL" id="SED95225.1"/>
    </source>
</evidence>
<proteinExistence type="inferred from homology"/>
<comment type="similarity">
    <text evidence="1">Belongs to the short-chain dehydrogenases/reductases (SDR) family.</text>
</comment>
<dbReference type="Pfam" id="PF13561">
    <property type="entry name" value="adh_short_C2"/>
    <property type="match status" value="1"/>
</dbReference>
<dbReference type="PRINTS" id="PR00081">
    <property type="entry name" value="GDHRDH"/>
</dbReference>
<dbReference type="InterPro" id="IPR036291">
    <property type="entry name" value="NAD(P)-bd_dom_sf"/>
</dbReference>
<evidence type="ECO:0000256" key="1">
    <source>
        <dbReference type="ARBA" id="ARBA00006484"/>
    </source>
</evidence>
<dbReference type="SUPFAM" id="SSF51735">
    <property type="entry name" value="NAD(P)-binding Rossmann-fold domains"/>
    <property type="match status" value="1"/>
</dbReference>
<evidence type="ECO:0000256" key="2">
    <source>
        <dbReference type="ARBA" id="ARBA00023002"/>
    </source>
</evidence>
<name>A0A1H5EVT3_9MICO</name>
<keyword evidence="2" id="KW-0560">Oxidoreductase</keyword>
<evidence type="ECO:0000313" key="5">
    <source>
        <dbReference type="Proteomes" id="UP000199220"/>
    </source>
</evidence>
<evidence type="ECO:0000256" key="3">
    <source>
        <dbReference type="SAM" id="MobiDB-lite"/>
    </source>
</evidence>
<dbReference type="PANTHER" id="PTHR48107:SF16">
    <property type="entry name" value="NADPH-DEPENDENT ALDEHYDE REDUCTASE 1, CHLOROPLASTIC"/>
    <property type="match status" value="1"/>
</dbReference>
<dbReference type="STRING" id="648782.SAMN04488554_1145"/>
<dbReference type="PRINTS" id="PR00080">
    <property type="entry name" value="SDRFAMILY"/>
</dbReference>
<gene>
    <name evidence="4" type="ORF">SAMN04488554_1145</name>
</gene>
<organism evidence="4 5">
    <name type="scientific">Ruania alba</name>
    <dbReference type="NCBI Taxonomy" id="648782"/>
    <lineage>
        <taxon>Bacteria</taxon>
        <taxon>Bacillati</taxon>
        <taxon>Actinomycetota</taxon>
        <taxon>Actinomycetes</taxon>
        <taxon>Micrococcales</taxon>
        <taxon>Ruaniaceae</taxon>
        <taxon>Ruania</taxon>
    </lineage>
</organism>
<feature type="region of interest" description="Disordered" evidence="3">
    <location>
        <begin position="1"/>
        <end position="39"/>
    </location>
</feature>
<keyword evidence="5" id="KW-1185">Reference proteome</keyword>
<protein>
    <submittedName>
        <fullName evidence="4">Uncharacterized protein</fullName>
    </submittedName>
</protein>
<dbReference type="RefSeq" id="WP_089772068.1">
    <property type="nucleotide sequence ID" value="NZ_FNTX01000001.1"/>
</dbReference>
<accession>A0A1H5EVT3</accession>
<dbReference type="Gene3D" id="3.40.50.720">
    <property type="entry name" value="NAD(P)-binding Rossmann-like Domain"/>
    <property type="match status" value="1"/>
</dbReference>
<dbReference type="GO" id="GO:0016614">
    <property type="term" value="F:oxidoreductase activity, acting on CH-OH group of donors"/>
    <property type="evidence" value="ECO:0007669"/>
    <property type="project" value="UniProtKB-ARBA"/>
</dbReference>
<dbReference type="EMBL" id="FNTX01000001">
    <property type="protein sequence ID" value="SED95225.1"/>
    <property type="molecule type" value="Genomic_DNA"/>
</dbReference>
<dbReference type="FunFam" id="3.40.50.720:FF:000084">
    <property type="entry name" value="Short-chain dehydrogenase reductase"/>
    <property type="match status" value="1"/>
</dbReference>
<dbReference type="OrthoDB" id="9809287at2"/>
<dbReference type="Proteomes" id="UP000199220">
    <property type="component" value="Unassembled WGS sequence"/>
</dbReference>